<dbReference type="GeneID" id="4960869"/>
<organism evidence="1 2">
    <name type="scientific">Gryllus bimaculatus nudivirus</name>
    <dbReference type="NCBI Taxonomy" id="432587"/>
    <lineage>
        <taxon>Viruses</taxon>
        <taxon>Viruses incertae sedis</taxon>
        <taxon>Naldaviricetes</taxon>
        <taxon>Lefavirales</taxon>
        <taxon>Nudiviridae</taxon>
        <taxon>Alphanudivirus</taxon>
        <taxon>Alphanudivirus grybimaculati</taxon>
    </lineage>
</organism>
<name>A4L206_9VIRU</name>
<reference evidence="1 2" key="1">
    <citation type="journal article" date="2007" name="J. Virol.">
        <title>The genome of Gryllus bimaculatus nudivirus indicates an ancient diversification of baculovirus-related nonoccluded nudiviruses of insects.</title>
        <authorList>
            <person name="Wang Y."/>
            <person name="Kleespies R.G."/>
            <person name="Huger A.M."/>
            <person name="Jehle J.A."/>
        </authorList>
    </citation>
    <scope>NUCLEOTIDE SEQUENCE [LARGE SCALE GENOMIC DNA]</scope>
</reference>
<sequence length="300" mass="35740">MESFYKEASSYNKEDEKKNENALFYEKINIDLDYNFFKLIFGPCNETEWSITLQFEKKVHATVLNNINPNSYILEERLYIKNHNIFKINNNQLIICKNDESNKDIVLRIDDYGKRVTGKIKTRLNDQCLYNCKKNYNYEIDINQKITDNLYSKALTINNKRYKIWYFYVATSMYLNDSVYFKIAVRQNLDDDSKIEINVECELENILSADKNLDTYEKEIPKYVYFITNHYYNLFINEHHIWKDDYDIIFLSEQPIICKHVSANCVFSEKNNKQSCFNDTVLNIITSAVLQNIINEEKTG</sequence>
<proteinExistence type="predicted"/>
<dbReference type="EMBL" id="EF203088">
    <property type="protein sequence ID" value="ABO45376.1"/>
    <property type="molecule type" value="Genomic_DNA"/>
</dbReference>
<dbReference type="Proteomes" id="UP000203733">
    <property type="component" value="Segment"/>
</dbReference>
<dbReference type="RefSeq" id="YP_001111310.1">
    <property type="nucleotide sequence ID" value="NC_009240.1"/>
</dbReference>
<dbReference type="KEGG" id="vg:4960869"/>
<accession>A4L206</accession>
<evidence type="ECO:0000313" key="1">
    <source>
        <dbReference type="EMBL" id="ABO45376.1"/>
    </source>
</evidence>
<evidence type="ECO:0000313" key="2">
    <source>
        <dbReference type="Proteomes" id="UP000203733"/>
    </source>
</evidence>
<keyword evidence="2" id="KW-1185">Reference proteome</keyword>
<protein>
    <submittedName>
        <fullName evidence="1">Uncharacterized protein</fullName>
    </submittedName>
</protein>